<evidence type="ECO:0000256" key="3">
    <source>
        <dbReference type="ARBA" id="ARBA00022723"/>
    </source>
</evidence>
<dbReference type="InterPro" id="IPR017896">
    <property type="entry name" value="4Fe4S_Fe-S-bd"/>
</dbReference>
<evidence type="ECO:0000313" key="10">
    <source>
        <dbReference type="Proteomes" id="UP000653674"/>
    </source>
</evidence>
<dbReference type="Gene3D" id="3.30.70.20">
    <property type="match status" value="3"/>
</dbReference>
<dbReference type="AlphaFoldDB" id="A0A8J3LJB2"/>
<dbReference type="GO" id="GO:0030313">
    <property type="term" value="C:cell envelope"/>
    <property type="evidence" value="ECO:0007669"/>
    <property type="project" value="UniProtKB-SubCell"/>
</dbReference>
<evidence type="ECO:0000259" key="8">
    <source>
        <dbReference type="PROSITE" id="PS51379"/>
    </source>
</evidence>
<feature type="domain" description="4Fe-4S ferredoxin-type" evidence="8">
    <location>
        <begin position="46"/>
        <end position="76"/>
    </location>
</feature>
<evidence type="ECO:0000256" key="2">
    <source>
        <dbReference type="ARBA" id="ARBA00022485"/>
    </source>
</evidence>
<evidence type="ECO:0000256" key="6">
    <source>
        <dbReference type="ARBA" id="ARBA00023014"/>
    </source>
</evidence>
<evidence type="ECO:0000256" key="1">
    <source>
        <dbReference type="ARBA" id="ARBA00004196"/>
    </source>
</evidence>
<evidence type="ECO:0000256" key="5">
    <source>
        <dbReference type="ARBA" id="ARBA00023004"/>
    </source>
</evidence>
<protein>
    <submittedName>
        <fullName evidence="9">Ferredoxin</fullName>
    </submittedName>
</protein>
<dbReference type="Proteomes" id="UP000653674">
    <property type="component" value="Unassembled WGS sequence"/>
</dbReference>
<name>A0A8J3LJB2_9ACTN</name>
<feature type="domain" description="4Fe-4S ferredoxin-type" evidence="8">
    <location>
        <begin position="225"/>
        <end position="254"/>
    </location>
</feature>
<evidence type="ECO:0000256" key="4">
    <source>
        <dbReference type="ARBA" id="ARBA00022737"/>
    </source>
</evidence>
<dbReference type="PROSITE" id="PS00198">
    <property type="entry name" value="4FE4S_FER_1"/>
    <property type="match status" value="1"/>
</dbReference>
<dbReference type="Pfam" id="PF13247">
    <property type="entry name" value="Fer4_11"/>
    <property type="match status" value="1"/>
</dbReference>
<accession>A0A8J3LJB2</accession>
<keyword evidence="2" id="KW-0004">4Fe-4S</keyword>
<keyword evidence="6" id="KW-0411">Iron-sulfur</keyword>
<gene>
    <name evidence="9" type="ORF">Pfl04_01020</name>
</gene>
<dbReference type="CDD" id="cd10560">
    <property type="entry name" value="FDH-O_like"/>
    <property type="match status" value="1"/>
</dbReference>
<dbReference type="EMBL" id="BONU01000001">
    <property type="protein sequence ID" value="GIG71698.1"/>
    <property type="molecule type" value="Genomic_DNA"/>
</dbReference>
<dbReference type="PROSITE" id="PS51379">
    <property type="entry name" value="4FE4S_FER_2"/>
    <property type="match status" value="3"/>
</dbReference>
<dbReference type="InterPro" id="IPR051555">
    <property type="entry name" value="FDH_Electron_Transfer_Unit"/>
</dbReference>
<dbReference type="PANTHER" id="PTHR43545">
    <property type="entry name" value="FORMATE DEHYDROGENASE, NITRATE-INDUCIBLE, IRON-SULFUR SUBUNIT"/>
    <property type="match status" value="1"/>
</dbReference>
<feature type="domain" description="4Fe-4S ferredoxin-type" evidence="8">
    <location>
        <begin position="193"/>
        <end position="224"/>
    </location>
</feature>
<feature type="compositionally biased region" description="Low complexity" evidence="7">
    <location>
        <begin position="136"/>
        <end position="145"/>
    </location>
</feature>
<comment type="subcellular location">
    <subcellularLocation>
        <location evidence="1">Cell envelope</location>
    </subcellularLocation>
</comment>
<dbReference type="GO" id="GO:0051539">
    <property type="term" value="F:4 iron, 4 sulfur cluster binding"/>
    <property type="evidence" value="ECO:0007669"/>
    <property type="project" value="UniProtKB-KW"/>
</dbReference>
<reference evidence="9" key="1">
    <citation type="submission" date="2021-01" db="EMBL/GenBank/DDBJ databases">
        <title>Whole genome shotgun sequence of Planosporangium flavigriseum NBRC 105377.</title>
        <authorList>
            <person name="Komaki H."/>
            <person name="Tamura T."/>
        </authorList>
    </citation>
    <scope>NUCLEOTIDE SEQUENCE</scope>
    <source>
        <strain evidence="9">NBRC 105377</strain>
    </source>
</reference>
<sequence length="379" mass="40598">MVAHEPRTVPTETDLRDERLIRENRIFGPLDPAPEAGYGMDAPPRMGFFTDTSVCIGCKACEVACKEWNNVPETGLDLLGMSYDNTGDLTANSWRHVAFIEQPVSREKLAERGTATGGQAGKETPAFEGLPTSRVAAPDMAARAATTGKETGTRPGVPPSPEPGAAVEMATEFLGMPSTVLPGQLPGGERTDFRWLMMSDVCKHCTHAGCLDVCPTGALFRTEFGTVVVQEDICNGCGYCISGCPYGVIDQRVGDGRAWKCTLCYDRLKDGMMPACAKACPTESIQYGPLDELRERAARRLDHLHDIGETGARLYGNDPSDGVGGDGAFFLLLDEPEVYGLPPDPVVPTKDLPAMWRTAGRAALAMAAAVAVAFLGRRP</sequence>
<evidence type="ECO:0000256" key="7">
    <source>
        <dbReference type="SAM" id="MobiDB-lite"/>
    </source>
</evidence>
<organism evidence="9 10">
    <name type="scientific">Planosporangium flavigriseum</name>
    <dbReference type="NCBI Taxonomy" id="373681"/>
    <lineage>
        <taxon>Bacteria</taxon>
        <taxon>Bacillati</taxon>
        <taxon>Actinomycetota</taxon>
        <taxon>Actinomycetes</taxon>
        <taxon>Micromonosporales</taxon>
        <taxon>Micromonosporaceae</taxon>
        <taxon>Planosporangium</taxon>
    </lineage>
</organism>
<dbReference type="GO" id="GO:0046872">
    <property type="term" value="F:metal ion binding"/>
    <property type="evidence" value="ECO:0007669"/>
    <property type="project" value="UniProtKB-KW"/>
</dbReference>
<comment type="caution">
    <text evidence="9">The sequence shown here is derived from an EMBL/GenBank/DDBJ whole genome shotgun (WGS) entry which is preliminary data.</text>
</comment>
<proteinExistence type="predicted"/>
<dbReference type="SUPFAM" id="SSF54862">
    <property type="entry name" value="4Fe-4S ferredoxins"/>
    <property type="match status" value="1"/>
</dbReference>
<dbReference type="InterPro" id="IPR017900">
    <property type="entry name" value="4Fe4S_Fe_S_CS"/>
</dbReference>
<keyword evidence="10" id="KW-1185">Reference proteome</keyword>
<keyword evidence="4" id="KW-0677">Repeat</keyword>
<dbReference type="PANTHER" id="PTHR43545:SF4">
    <property type="entry name" value="IRON-SULFUR PROTEIN"/>
    <property type="match status" value="1"/>
</dbReference>
<evidence type="ECO:0000313" key="9">
    <source>
        <dbReference type="EMBL" id="GIG71698.1"/>
    </source>
</evidence>
<keyword evidence="5" id="KW-0408">Iron</keyword>
<feature type="region of interest" description="Disordered" evidence="7">
    <location>
        <begin position="111"/>
        <end position="163"/>
    </location>
</feature>
<keyword evidence="3" id="KW-0479">Metal-binding</keyword>